<proteinExistence type="predicted"/>
<protein>
    <recommendedName>
        <fullName evidence="4">Guanylate cyclase domain-containing protein</fullName>
    </recommendedName>
</protein>
<organism evidence="2 3">
    <name type="scientific">Actinacidiphila oryziradicis</name>
    <dbReference type="NCBI Taxonomy" id="2571141"/>
    <lineage>
        <taxon>Bacteria</taxon>
        <taxon>Bacillati</taxon>
        <taxon>Actinomycetota</taxon>
        <taxon>Actinomycetes</taxon>
        <taxon>Kitasatosporales</taxon>
        <taxon>Streptomycetaceae</taxon>
        <taxon>Actinacidiphila</taxon>
    </lineage>
</organism>
<dbReference type="OrthoDB" id="3482507at2"/>
<name>A0A4U0S3M8_9ACTN</name>
<comment type="caution">
    <text evidence="2">The sequence shown here is derived from an EMBL/GenBank/DDBJ whole genome shotgun (WGS) entry which is preliminary data.</text>
</comment>
<dbReference type="RefSeq" id="WP_136731023.1">
    <property type="nucleotide sequence ID" value="NZ_SUMC01000190.1"/>
</dbReference>
<evidence type="ECO:0000313" key="3">
    <source>
        <dbReference type="Proteomes" id="UP000305778"/>
    </source>
</evidence>
<keyword evidence="3" id="KW-1185">Reference proteome</keyword>
<dbReference type="EMBL" id="SUMC01000190">
    <property type="protein sequence ID" value="TJZ95164.1"/>
    <property type="molecule type" value="Genomic_DNA"/>
</dbReference>
<evidence type="ECO:0000313" key="2">
    <source>
        <dbReference type="EMBL" id="TJZ95164.1"/>
    </source>
</evidence>
<feature type="compositionally biased region" description="Gly residues" evidence="1">
    <location>
        <begin position="223"/>
        <end position="239"/>
    </location>
</feature>
<evidence type="ECO:0008006" key="4">
    <source>
        <dbReference type="Google" id="ProtNLM"/>
    </source>
</evidence>
<dbReference type="Proteomes" id="UP000305778">
    <property type="component" value="Unassembled WGS sequence"/>
</dbReference>
<sequence length="269" mass="28539">MRIKAQHYAIVAVDVEKFGTRDNPTAFLLRKQLYSLVETALDDAGIDRSAAPDPADRGDGFFQLLPGDVDKLDLTGPFVALLHNALRDHAATSNAPGALRIRVVLHSGDVGWDGRGWVGEELNTACRLLDIEPLRTTLAQAGRAGLALAVTEDWYRRVVCHGTAEVEREAFREVPFDAKEIRGASAWIRVPGYDVPPGIPPMRRAERPEPTGPAPASPAAPGGAAGAPGGKAGTSGGLTVGDVGQFVHGDQYVKGGLTIRMPRRGEGGQ</sequence>
<dbReference type="AlphaFoldDB" id="A0A4U0S3M8"/>
<feature type="region of interest" description="Disordered" evidence="1">
    <location>
        <begin position="199"/>
        <end position="243"/>
    </location>
</feature>
<reference evidence="2 3" key="1">
    <citation type="submission" date="2019-04" db="EMBL/GenBank/DDBJ databases">
        <title>Streptomyces oryziradicis sp. nov., a novel actinomycete isolated from rhizosphere soil of rice (Oryza sativa L.).</title>
        <authorList>
            <person name="Li C."/>
        </authorList>
    </citation>
    <scope>NUCLEOTIDE SEQUENCE [LARGE SCALE GENOMIC DNA]</scope>
    <source>
        <strain evidence="2 3">NEAU-C40</strain>
    </source>
</reference>
<evidence type="ECO:0000256" key="1">
    <source>
        <dbReference type="SAM" id="MobiDB-lite"/>
    </source>
</evidence>
<gene>
    <name evidence="2" type="ORF">FCI23_52500</name>
</gene>
<accession>A0A4U0S3M8</accession>